<organism evidence="1">
    <name type="scientific">Aegilops tauschii</name>
    <name type="common">Tausch's goatgrass</name>
    <name type="synonym">Aegilops squarrosa</name>
    <dbReference type="NCBI Taxonomy" id="37682"/>
    <lineage>
        <taxon>Eukaryota</taxon>
        <taxon>Viridiplantae</taxon>
        <taxon>Streptophyta</taxon>
        <taxon>Embryophyta</taxon>
        <taxon>Tracheophyta</taxon>
        <taxon>Spermatophyta</taxon>
        <taxon>Magnoliopsida</taxon>
        <taxon>Liliopsida</taxon>
        <taxon>Poales</taxon>
        <taxon>Poaceae</taxon>
        <taxon>BOP clade</taxon>
        <taxon>Pooideae</taxon>
        <taxon>Triticodae</taxon>
        <taxon>Triticeae</taxon>
        <taxon>Triticinae</taxon>
        <taxon>Aegilops</taxon>
    </lineage>
</organism>
<protein>
    <recommendedName>
        <fullName evidence="2">Secologanin synthase</fullName>
    </recommendedName>
</protein>
<reference evidence="1" key="1">
    <citation type="submission" date="2015-06" db="UniProtKB">
        <authorList>
            <consortium name="EnsemblPlants"/>
        </authorList>
    </citation>
    <scope>IDENTIFICATION</scope>
</reference>
<proteinExistence type="predicted"/>
<evidence type="ECO:0008006" key="2">
    <source>
        <dbReference type="Google" id="ProtNLM"/>
    </source>
</evidence>
<name>M8CLY8_AEGTA</name>
<sequence length="102" mass="11575">MESFSLSLVAVGSAAAVGYLCVAAWMIWPRRVREIFRRQGIDGPPPSSFLMGNLTEIQARRVHAVASAEDGPRDLQKDDGFDDYCKRIFPYFDEWRKTYAPC</sequence>
<accession>M8CLY8</accession>
<evidence type="ECO:0000313" key="1">
    <source>
        <dbReference type="EnsemblPlants" id="EMT28427"/>
    </source>
</evidence>
<dbReference type="EnsemblPlants" id="EMT28427">
    <property type="protein sequence ID" value="EMT28427"/>
    <property type="gene ID" value="F775_02971"/>
</dbReference>
<dbReference type="AlphaFoldDB" id="M8CLY8"/>